<dbReference type="InterPro" id="IPR036291">
    <property type="entry name" value="NAD(P)-bd_dom_sf"/>
</dbReference>
<keyword evidence="3" id="KW-1185">Reference proteome</keyword>
<dbReference type="EMBL" id="BMNI01000005">
    <property type="protein sequence ID" value="GGO90570.1"/>
    <property type="molecule type" value="Genomic_DNA"/>
</dbReference>
<comment type="caution">
    <text evidence="2">The sequence shown here is derived from an EMBL/GenBank/DDBJ whole genome shotgun (WGS) entry which is preliminary data.</text>
</comment>
<proteinExistence type="predicted"/>
<feature type="domain" description="NAD(P)-binding" evidence="1">
    <location>
        <begin position="8"/>
        <end position="199"/>
    </location>
</feature>
<evidence type="ECO:0000259" key="1">
    <source>
        <dbReference type="Pfam" id="PF13460"/>
    </source>
</evidence>
<dbReference type="SUPFAM" id="SSF51735">
    <property type="entry name" value="NAD(P)-binding Rossmann-fold domains"/>
    <property type="match status" value="1"/>
</dbReference>
<evidence type="ECO:0000313" key="3">
    <source>
        <dbReference type="Proteomes" id="UP000655410"/>
    </source>
</evidence>
<accession>A0ABQ2ND28</accession>
<gene>
    <name evidence="2" type="ORF">GCM10011584_22670</name>
</gene>
<dbReference type="PANTHER" id="PTHR43355">
    <property type="entry name" value="FLAVIN REDUCTASE (NADPH)"/>
    <property type="match status" value="1"/>
</dbReference>
<dbReference type="Gene3D" id="3.40.50.720">
    <property type="entry name" value="NAD(P)-binding Rossmann-like Domain"/>
    <property type="match status" value="1"/>
</dbReference>
<dbReference type="Proteomes" id="UP000655410">
    <property type="component" value="Unassembled WGS sequence"/>
</dbReference>
<sequence length="210" mass="21796">MTSIAILGGTGYAGSHIAREAASRGFDVTAVSRSAAEVPAGVTHRVGSLADADLVRELAGKHDVLVVATHALGEPDLREALPQLIEAARDGEARLAFVGGAGSMLVAEGGPRLVDTDAFPAEYKGEALAHGEVLEALRAQSDADWFYVSPAAVFGSWAPGEATGSYRTSADVLLADEQGNSEISGADFAKAFVDEIETPAHVNQRFQVAH</sequence>
<reference evidence="3" key="1">
    <citation type="journal article" date="2019" name="Int. J. Syst. Evol. Microbiol.">
        <title>The Global Catalogue of Microorganisms (GCM) 10K type strain sequencing project: providing services to taxonomists for standard genome sequencing and annotation.</title>
        <authorList>
            <consortium name="The Broad Institute Genomics Platform"/>
            <consortium name="The Broad Institute Genome Sequencing Center for Infectious Disease"/>
            <person name="Wu L."/>
            <person name="Ma J."/>
        </authorList>
    </citation>
    <scope>NUCLEOTIDE SEQUENCE [LARGE SCALE GENOMIC DNA]</scope>
    <source>
        <strain evidence="3">CGMCC 4.7371</strain>
    </source>
</reference>
<dbReference type="InterPro" id="IPR016040">
    <property type="entry name" value="NAD(P)-bd_dom"/>
</dbReference>
<protein>
    <submittedName>
        <fullName evidence="2">NAD-dependent epimerase</fullName>
    </submittedName>
</protein>
<dbReference type="RefSeq" id="WP_188784130.1">
    <property type="nucleotide sequence ID" value="NZ_BMNI01000005.1"/>
</dbReference>
<dbReference type="PANTHER" id="PTHR43355:SF2">
    <property type="entry name" value="FLAVIN REDUCTASE (NADPH)"/>
    <property type="match status" value="1"/>
</dbReference>
<dbReference type="Pfam" id="PF13460">
    <property type="entry name" value="NAD_binding_10"/>
    <property type="match status" value="1"/>
</dbReference>
<name>A0ABQ2ND28_9ACTN</name>
<evidence type="ECO:0000313" key="2">
    <source>
        <dbReference type="EMBL" id="GGO90570.1"/>
    </source>
</evidence>
<organism evidence="2 3">
    <name type="scientific">Nocardioides phosphati</name>
    <dbReference type="NCBI Taxonomy" id="1867775"/>
    <lineage>
        <taxon>Bacteria</taxon>
        <taxon>Bacillati</taxon>
        <taxon>Actinomycetota</taxon>
        <taxon>Actinomycetes</taxon>
        <taxon>Propionibacteriales</taxon>
        <taxon>Nocardioidaceae</taxon>
        <taxon>Nocardioides</taxon>
    </lineage>
</organism>
<dbReference type="InterPro" id="IPR051606">
    <property type="entry name" value="Polyketide_Oxido-like"/>
</dbReference>